<comment type="function">
    <text evidence="1 7">Assembles around the rod to form the L-ring and probably protects the motor/basal body from shearing forces during rotation.</text>
</comment>
<dbReference type="GO" id="GO:0009427">
    <property type="term" value="C:bacterial-type flagellum basal body, distal rod, L ring"/>
    <property type="evidence" value="ECO:0007669"/>
    <property type="project" value="InterPro"/>
</dbReference>
<sequence precursor="true">MVLRRIVIAAVGSLLAAAPLFAQSSTKPSNDTYDQAVARHLETARQLARASAAPSDEPSFDWITGLTSDRRASRVNDLITVRVIENIESSATADSQLDKESKAKAAVPTLFGLETKLPDSIDPNNLASTRYESAFKGGGSTTRTSMLTATMTTRVSEVLPNGDLVLEGVREIDLNGERQVVVLTGIVRAQDLRRSNQVLSTQVAQLRIQYYGKGLMKDNLKPGWLVRVLNKVF</sequence>
<keyword evidence="4 7" id="KW-0472">Membrane</keyword>
<feature type="chain" id="PRO_5007511814" description="Flagellar L-ring protein" evidence="8">
    <location>
        <begin position="23"/>
        <end position="233"/>
    </location>
</feature>
<reference evidence="10" key="2">
    <citation type="submission" date="2016-04" db="EMBL/GenBank/DDBJ databases">
        <title>First Complete Genome Sequence of a Subdivision 6 Acidobacterium.</title>
        <authorList>
            <person name="Huang S."/>
            <person name="Vieira S."/>
            <person name="Bunk B."/>
            <person name="Riedel T."/>
            <person name="Sproeer C."/>
            <person name="Overmann J."/>
        </authorList>
    </citation>
    <scope>NUCLEOTIDE SEQUENCE [LARGE SCALE GENOMIC DNA]</scope>
    <source>
        <strain evidence="10">DSM 100886 HEG_-6_39</strain>
    </source>
</reference>
<name>A0A143PQI9_LUTPR</name>
<accession>A0A143PQI9</accession>
<evidence type="ECO:0000256" key="5">
    <source>
        <dbReference type="ARBA" id="ARBA00023143"/>
    </source>
</evidence>
<evidence type="ECO:0000313" key="10">
    <source>
        <dbReference type="Proteomes" id="UP000076079"/>
    </source>
</evidence>
<dbReference type="PANTHER" id="PTHR34933:SF1">
    <property type="entry name" value="FLAGELLAR L-RING PROTEIN"/>
    <property type="match status" value="1"/>
</dbReference>
<dbReference type="Proteomes" id="UP000076079">
    <property type="component" value="Chromosome"/>
</dbReference>
<evidence type="ECO:0000256" key="3">
    <source>
        <dbReference type="ARBA" id="ARBA00022729"/>
    </source>
</evidence>
<keyword evidence="6 7" id="KW-0998">Cell outer membrane</keyword>
<evidence type="ECO:0000256" key="1">
    <source>
        <dbReference type="ARBA" id="ARBA00002591"/>
    </source>
</evidence>
<dbReference type="AlphaFoldDB" id="A0A143PQI9"/>
<reference evidence="9 10" key="1">
    <citation type="journal article" date="2016" name="Genome Announc.">
        <title>First Complete Genome Sequence of a Subdivision 6 Acidobacterium Strain.</title>
        <authorList>
            <person name="Huang S."/>
            <person name="Vieira S."/>
            <person name="Bunk B."/>
            <person name="Riedel T."/>
            <person name="Sproer C."/>
            <person name="Overmann J."/>
        </authorList>
    </citation>
    <scope>NUCLEOTIDE SEQUENCE [LARGE SCALE GENOMIC DNA]</scope>
    <source>
        <strain evidence="10">DSM 100886 HEG_-6_39</strain>
    </source>
</reference>
<evidence type="ECO:0000256" key="6">
    <source>
        <dbReference type="ARBA" id="ARBA00023237"/>
    </source>
</evidence>
<evidence type="ECO:0000256" key="2">
    <source>
        <dbReference type="ARBA" id="ARBA00006929"/>
    </source>
</evidence>
<dbReference type="STRING" id="1855912.LuPra_03643"/>
<feature type="signal peptide" evidence="8">
    <location>
        <begin position="1"/>
        <end position="22"/>
    </location>
</feature>
<gene>
    <name evidence="7 9" type="primary">flgH</name>
    <name evidence="9" type="ORF">LuPra_03643</name>
</gene>
<keyword evidence="3 8" id="KW-0732">Signal</keyword>
<dbReference type="GO" id="GO:0003774">
    <property type="term" value="F:cytoskeletal motor activity"/>
    <property type="evidence" value="ECO:0007669"/>
    <property type="project" value="InterPro"/>
</dbReference>
<dbReference type="EMBL" id="CP015136">
    <property type="protein sequence ID" value="AMY10413.1"/>
    <property type="molecule type" value="Genomic_DNA"/>
</dbReference>
<dbReference type="Pfam" id="PF02107">
    <property type="entry name" value="FlgH"/>
    <property type="match status" value="1"/>
</dbReference>
<comment type="similarity">
    <text evidence="2 7">Belongs to the FlgH family.</text>
</comment>
<proteinExistence type="inferred from homology"/>
<dbReference type="PANTHER" id="PTHR34933">
    <property type="entry name" value="FLAGELLAR L-RING PROTEIN"/>
    <property type="match status" value="1"/>
</dbReference>
<protein>
    <recommendedName>
        <fullName evidence="7">Flagellar L-ring protein</fullName>
    </recommendedName>
    <alternativeName>
        <fullName evidence="7">Basal body L-ring protein</fullName>
    </alternativeName>
</protein>
<keyword evidence="10" id="KW-1185">Reference proteome</keyword>
<dbReference type="InterPro" id="IPR000527">
    <property type="entry name" value="Flag_Lring"/>
</dbReference>
<comment type="subcellular location">
    <subcellularLocation>
        <location evidence="7">Cell outer membrane</location>
    </subcellularLocation>
    <subcellularLocation>
        <location evidence="7">Bacterial flagellum basal body</location>
    </subcellularLocation>
</comment>
<evidence type="ECO:0000313" key="9">
    <source>
        <dbReference type="EMBL" id="AMY10413.1"/>
    </source>
</evidence>
<evidence type="ECO:0000256" key="8">
    <source>
        <dbReference type="SAM" id="SignalP"/>
    </source>
</evidence>
<dbReference type="KEGG" id="abac:LuPra_03643"/>
<dbReference type="PRINTS" id="PR01008">
    <property type="entry name" value="FLGLRINGFLGH"/>
</dbReference>
<dbReference type="GO" id="GO:0071973">
    <property type="term" value="P:bacterial-type flagellum-dependent cell motility"/>
    <property type="evidence" value="ECO:0007669"/>
    <property type="project" value="InterPro"/>
</dbReference>
<organism evidence="9 10">
    <name type="scientific">Luteitalea pratensis</name>
    <dbReference type="NCBI Taxonomy" id="1855912"/>
    <lineage>
        <taxon>Bacteria</taxon>
        <taxon>Pseudomonadati</taxon>
        <taxon>Acidobacteriota</taxon>
        <taxon>Vicinamibacteria</taxon>
        <taxon>Vicinamibacterales</taxon>
        <taxon>Vicinamibacteraceae</taxon>
        <taxon>Luteitalea</taxon>
    </lineage>
</organism>
<comment type="subunit">
    <text evidence="7">The basal body constitutes a major portion of the flagellar organelle and consists of four rings (L,P,S, and M) mounted on a central rod.</text>
</comment>
<keyword evidence="5 7" id="KW-0975">Bacterial flagellum</keyword>
<evidence type="ECO:0000256" key="4">
    <source>
        <dbReference type="ARBA" id="ARBA00023136"/>
    </source>
</evidence>
<dbReference type="HAMAP" id="MF_00415">
    <property type="entry name" value="FlgH"/>
    <property type="match status" value="1"/>
</dbReference>
<dbReference type="GO" id="GO:0009279">
    <property type="term" value="C:cell outer membrane"/>
    <property type="evidence" value="ECO:0007669"/>
    <property type="project" value="UniProtKB-SubCell"/>
</dbReference>
<evidence type="ECO:0000256" key="7">
    <source>
        <dbReference type="HAMAP-Rule" id="MF_00415"/>
    </source>
</evidence>